<keyword evidence="4" id="KW-0479">Metal-binding</keyword>
<dbReference type="Gene3D" id="3.30.420.40">
    <property type="match status" value="2"/>
</dbReference>
<organism evidence="11">
    <name type="scientific">marine sediment metagenome</name>
    <dbReference type="NCBI Taxonomy" id="412755"/>
    <lineage>
        <taxon>unclassified sequences</taxon>
        <taxon>metagenomes</taxon>
        <taxon>ecological metagenomes</taxon>
    </lineage>
</organism>
<name>X0YD58_9ZZZZ</name>
<dbReference type="GO" id="GO:0016301">
    <property type="term" value="F:kinase activity"/>
    <property type="evidence" value="ECO:0007669"/>
    <property type="project" value="UniProtKB-KW"/>
</dbReference>
<evidence type="ECO:0000256" key="4">
    <source>
        <dbReference type="ARBA" id="ARBA00022723"/>
    </source>
</evidence>
<evidence type="ECO:0000256" key="6">
    <source>
        <dbReference type="ARBA" id="ARBA00022777"/>
    </source>
</evidence>
<keyword evidence="5" id="KW-0547">Nucleotide-binding</keyword>
<keyword evidence="6" id="KW-0418">Kinase</keyword>
<keyword evidence="9" id="KW-0460">Magnesium</keyword>
<dbReference type="FunFam" id="3.30.420.40:FF:000153">
    <property type="entry name" value="Putative fructokinase"/>
    <property type="match status" value="1"/>
</dbReference>
<feature type="non-terminal residue" evidence="11">
    <location>
        <position position="200"/>
    </location>
</feature>
<dbReference type="InterPro" id="IPR000600">
    <property type="entry name" value="ROK"/>
</dbReference>
<evidence type="ECO:0000313" key="11">
    <source>
        <dbReference type="EMBL" id="GAG53805.1"/>
    </source>
</evidence>
<dbReference type="SUPFAM" id="SSF53067">
    <property type="entry name" value="Actin-like ATPase domain"/>
    <property type="match status" value="1"/>
</dbReference>
<dbReference type="InterPro" id="IPR043129">
    <property type="entry name" value="ATPase_NBD"/>
</dbReference>
<dbReference type="CDD" id="cd24067">
    <property type="entry name" value="ASKHA_NBD_ROK_BsFRK-like"/>
    <property type="match status" value="1"/>
</dbReference>
<evidence type="ECO:0000256" key="10">
    <source>
        <dbReference type="ARBA" id="ARBA00023277"/>
    </source>
</evidence>
<proteinExistence type="inferred from homology"/>
<reference evidence="11" key="1">
    <citation type="journal article" date="2014" name="Front. Microbiol.">
        <title>High frequency of phylogenetically diverse reductive dehalogenase-homologous genes in deep subseafloor sedimentary metagenomes.</title>
        <authorList>
            <person name="Kawai M."/>
            <person name="Futagami T."/>
            <person name="Toyoda A."/>
            <person name="Takaki Y."/>
            <person name="Nishi S."/>
            <person name="Hori S."/>
            <person name="Arai W."/>
            <person name="Tsubouchi T."/>
            <person name="Morono Y."/>
            <person name="Uchiyama I."/>
            <person name="Ito T."/>
            <person name="Fujiyama A."/>
            <person name="Inagaki F."/>
            <person name="Takami H."/>
        </authorList>
    </citation>
    <scope>NUCLEOTIDE SEQUENCE</scope>
    <source>
        <strain evidence="11">Expedition CK06-06</strain>
    </source>
</reference>
<evidence type="ECO:0008006" key="12">
    <source>
        <dbReference type="Google" id="ProtNLM"/>
    </source>
</evidence>
<dbReference type="PANTHER" id="PTHR18964:SF149">
    <property type="entry name" value="BIFUNCTIONAL UDP-N-ACETYLGLUCOSAMINE 2-EPIMERASE_N-ACETYLMANNOSAMINE KINASE"/>
    <property type="match status" value="1"/>
</dbReference>
<gene>
    <name evidence="11" type="ORF">S01H4_18843</name>
</gene>
<dbReference type="AlphaFoldDB" id="X0YD58"/>
<dbReference type="GO" id="GO:0005524">
    <property type="term" value="F:ATP binding"/>
    <property type="evidence" value="ECO:0007669"/>
    <property type="project" value="UniProtKB-KW"/>
</dbReference>
<dbReference type="PANTHER" id="PTHR18964">
    <property type="entry name" value="ROK (REPRESSOR, ORF, KINASE) FAMILY"/>
    <property type="match status" value="1"/>
</dbReference>
<evidence type="ECO:0000256" key="9">
    <source>
        <dbReference type="ARBA" id="ARBA00022842"/>
    </source>
</evidence>
<sequence>MSAFYGGIEAGGTKFTCAVGTNPDDLRTETQFPTTTPSETIGRVISFFREQQEQETLIAIGIGSFGPVDINPTSSTYGHITTTPKTGWAHTDLVGMIQDSLGIPVILDTDVNVAALGEHRWGAAQGLDSFIYLTVGTGIGGGGIMNSQLMHGLIHPEMGHIRIPHDRNIDPYAGLCPYHGDCLEGLASGPAIEARWGQSP</sequence>
<dbReference type="GO" id="GO:0046872">
    <property type="term" value="F:metal ion binding"/>
    <property type="evidence" value="ECO:0007669"/>
    <property type="project" value="UniProtKB-KW"/>
</dbReference>
<keyword evidence="3" id="KW-0808">Transferase</keyword>
<comment type="caution">
    <text evidence="11">The sequence shown here is derived from an EMBL/GenBank/DDBJ whole genome shotgun (WGS) entry which is preliminary data.</text>
</comment>
<evidence type="ECO:0000256" key="2">
    <source>
        <dbReference type="ARBA" id="ARBA00006479"/>
    </source>
</evidence>
<evidence type="ECO:0000256" key="7">
    <source>
        <dbReference type="ARBA" id="ARBA00022833"/>
    </source>
</evidence>
<dbReference type="EMBL" id="BART01008370">
    <property type="protein sequence ID" value="GAG53805.1"/>
    <property type="molecule type" value="Genomic_DNA"/>
</dbReference>
<keyword evidence="10" id="KW-0119">Carbohydrate metabolism</keyword>
<comment type="similarity">
    <text evidence="2">Belongs to the ROK (NagC/XylR) family.</text>
</comment>
<protein>
    <recommendedName>
        <fullName evidence="12">Fructokinase</fullName>
    </recommendedName>
</protein>
<evidence type="ECO:0000256" key="8">
    <source>
        <dbReference type="ARBA" id="ARBA00022840"/>
    </source>
</evidence>
<evidence type="ECO:0000256" key="3">
    <source>
        <dbReference type="ARBA" id="ARBA00022679"/>
    </source>
</evidence>
<evidence type="ECO:0000256" key="5">
    <source>
        <dbReference type="ARBA" id="ARBA00022741"/>
    </source>
</evidence>
<evidence type="ECO:0000256" key="1">
    <source>
        <dbReference type="ARBA" id="ARBA00001946"/>
    </source>
</evidence>
<keyword evidence="7" id="KW-0862">Zinc</keyword>
<dbReference type="Pfam" id="PF00480">
    <property type="entry name" value="ROK"/>
    <property type="match status" value="1"/>
</dbReference>
<comment type="cofactor">
    <cofactor evidence="1">
        <name>Mg(2+)</name>
        <dbReference type="ChEBI" id="CHEBI:18420"/>
    </cofactor>
</comment>
<accession>X0YD58</accession>
<keyword evidence="8" id="KW-0067">ATP-binding</keyword>